<dbReference type="InterPro" id="IPR051317">
    <property type="entry name" value="Gfo/Idh/MocA_oxidoreduct"/>
</dbReference>
<name>D0LN99_HALO1</name>
<dbReference type="Gene3D" id="3.40.50.720">
    <property type="entry name" value="NAD(P)-binding Rossmann-like Domain"/>
    <property type="match status" value="1"/>
</dbReference>
<dbReference type="AlphaFoldDB" id="D0LN99"/>
<organism evidence="4 5">
    <name type="scientific">Haliangium ochraceum (strain DSM 14365 / JCM 11303 / SMP-2)</name>
    <dbReference type="NCBI Taxonomy" id="502025"/>
    <lineage>
        <taxon>Bacteria</taxon>
        <taxon>Pseudomonadati</taxon>
        <taxon>Myxococcota</taxon>
        <taxon>Polyangia</taxon>
        <taxon>Haliangiales</taxon>
        <taxon>Kofleriaceae</taxon>
        <taxon>Haliangium</taxon>
    </lineage>
</organism>
<dbReference type="OrthoDB" id="9801953at2"/>
<protein>
    <submittedName>
        <fullName evidence="4">Oxidoreductase domain protein</fullName>
    </submittedName>
</protein>
<proteinExistence type="inferred from homology"/>
<dbReference type="InterPro" id="IPR055170">
    <property type="entry name" value="GFO_IDH_MocA-like_dom"/>
</dbReference>
<dbReference type="SUPFAM" id="SSF51735">
    <property type="entry name" value="NAD(P)-binding Rossmann-fold domains"/>
    <property type="match status" value="1"/>
</dbReference>
<evidence type="ECO:0000313" key="5">
    <source>
        <dbReference type="Proteomes" id="UP000001880"/>
    </source>
</evidence>
<feature type="domain" description="GFO/IDH/MocA-like oxidoreductase" evidence="3">
    <location>
        <begin position="118"/>
        <end position="249"/>
    </location>
</feature>
<dbReference type="HOGENOM" id="CLU_828375_0_0_7"/>
<dbReference type="PANTHER" id="PTHR43708">
    <property type="entry name" value="CONSERVED EXPRESSED OXIDOREDUCTASE (EUROFUNG)"/>
    <property type="match status" value="1"/>
</dbReference>
<evidence type="ECO:0000256" key="1">
    <source>
        <dbReference type="ARBA" id="ARBA00010928"/>
    </source>
</evidence>
<dbReference type="eggNOG" id="COG0673">
    <property type="taxonomic scope" value="Bacteria"/>
</dbReference>
<dbReference type="SUPFAM" id="SSF55347">
    <property type="entry name" value="Glyceraldehyde-3-phosphate dehydrogenase-like, C-terminal domain"/>
    <property type="match status" value="1"/>
</dbReference>
<dbReference type="EMBL" id="CP001804">
    <property type="protein sequence ID" value="ACY15276.1"/>
    <property type="molecule type" value="Genomic_DNA"/>
</dbReference>
<dbReference type="GO" id="GO:0016491">
    <property type="term" value="F:oxidoreductase activity"/>
    <property type="evidence" value="ECO:0007669"/>
    <property type="project" value="UniProtKB-KW"/>
</dbReference>
<evidence type="ECO:0000259" key="3">
    <source>
        <dbReference type="Pfam" id="PF22725"/>
    </source>
</evidence>
<dbReference type="Proteomes" id="UP000001880">
    <property type="component" value="Chromosome"/>
</dbReference>
<dbReference type="Pfam" id="PF22725">
    <property type="entry name" value="GFO_IDH_MocA_C3"/>
    <property type="match status" value="1"/>
</dbReference>
<dbReference type="InterPro" id="IPR036291">
    <property type="entry name" value="NAD(P)-bd_dom_sf"/>
</dbReference>
<keyword evidence="5" id="KW-1185">Reference proteome</keyword>
<dbReference type="RefSeq" id="WP_012827884.1">
    <property type="nucleotide sequence ID" value="NC_013440.1"/>
</dbReference>
<dbReference type="Gene3D" id="3.30.360.10">
    <property type="entry name" value="Dihydrodipicolinate Reductase, domain 2"/>
    <property type="match status" value="1"/>
</dbReference>
<keyword evidence="2" id="KW-0560">Oxidoreductase</keyword>
<dbReference type="KEGG" id="hoh:Hoch_2748"/>
<dbReference type="PANTHER" id="PTHR43708:SF5">
    <property type="entry name" value="CONSERVED EXPRESSED OXIDOREDUCTASE (EUROFUNG)-RELATED"/>
    <property type="match status" value="1"/>
</dbReference>
<accession>D0LN99</accession>
<sequence>MLIQPYLVGRGAAAQAIEKALRVVASLESGFTIQPSIQLARGEALPTSGSGGAARVLILANPHALHADYIARGEAAGFDFIFAEKPIATSAEDLATLRQVNVPVAVFHCYRVAWGPETLRARVVAGEFGELFAIEGHYWQSSAAARAVAPTDAAASGTTWKDDESLSGPSDVLLDLASHWVDLAAYVVGRAPENITGHAFYANAQSPHRDTHLHLNLAFAGGVNGMASVSKTMHGRGNELVLHVLGTRGAGTWRFLDPDRVVLGVGSESRIIARSETERGSRQPAFHSMGWLEGYIEVLRRGLQQLSGAEHRPYPDLASCLPVMEPLLGASLKGR</sequence>
<dbReference type="STRING" id="502025.Hoch_2748"/>
<comment type="similarity">
    <text evidence="1">Belongs to the Gfo/Idh/MocA family.</text>
</comment>
<evidence type="ECO:0000313" key="4">
    <source>
        <dbReference type="EMBL" id="ACY15276.1"/>
    </source>
</evidence>
<gene>
    <name evidence="4" type="ordered locus">Hoch_2748</name>
</gene>
<evidence type="ECO:0000256" key="2">
    <source>
        <dbReference type="ARBA" id="ARBA00023002"/>
    </source>
</evidence>
<reference evidence="4 5" key="1">
    <citation type="journal article" date="2010" name="Stand. Genomic Sci.">
        <title>Complete genome sequence of Haliangium ochraceum type strain (SMP-2).</title>
        <authorList>
            <consortium name="US DOE Joint Genome Institute (JGI-PGF)"/>
            <person name="Ivanova N."/>
            <person name="Daum C."/>
            <person name="Lang E."/>
            <person name="Abt B."/>
            <person name="Kopitz M."/>
            <person name="Saunders E."/>
            <person name="Lapidus A."/>
            <person name="Lucas S."/>
            <person name="Glavina Del Rio T."/>
            <person name="Nolan M."/>
            <person name="Tice H."/>
            <person name="Copeland A."/>
            <person name="Cheng J.F."/>
            <person name="Chen F."/>
            <person name="Bruce D."/>
            <person name="Goodwin L."/>
            <person name="Pitluck S."/>
            <person name="Mavromatis K."/>
            <person name="Pati A."/>
            <person name="Mikhailova N."/>
            <person name="Chen A."/>
            <person name="Palaniappan K."/>
            <person name="Land M."/>
            <person name="Hauser L."/>
            <person name="Chang Y.J."/>
            <person name="Jeffries C.D."/>
            <person name="Detter J.C."/>
            <person name="Brettin T."/>
            <person name="Rohde M."/>
            <person name="Goker M."/>
            <person name="Bristow J."/>
            <person name="Markowitz V."/>
            <person name="Eisen J.A."/>
            <person name="Hugenholtz P."/>
            <person name="Kyrpides N.C."/>
            <person name="Klenk H.P."/>
        </authorList>
    </citation>
    <scope>NUCLEOTIDE SEQUENCE [LARGE SCALE GENOMIC DNA]</scope>
    <source>
        <strain evidence="5">DSM 14365 / CIP 107738 / JCM 11303 / AJ 13395 / SMP-2</strain>
    </source>
</reference>